<keyword evidence="3 5" id="KW-0863">Zinc-finger</keyword>
<keyword evidence="4" id="KW-0862">Zinc</keyword>
<dbReference type="Proteomes" id="UP000038045">
    <property type="component" value="Unplaced"/>
</dbReference>
<dbReference type="STRING" id="131310.A0A0N4ZLV7"/>
<dbReference type="WBParaSite" id="PTRK_0000949500.1">
    <property type="protein sequence ID" value="PTRK_0000949500.1"/>
    <property type="gene ID" value="PTRK_0000949500"/>
</dbReference>
<reference evidence="8" key="1">
    <citation type="submission" date="2017-02" db="UniProtKB">
        <authorList>
            <consortium name="WormBaseParasite"/>
        </authorList>
    </citation>
    <scope>IDENTIFICATION</scope>
</reference>
<dbReference type="GO" id="GO:0008270">
    <property type="term" value="F:zinc ion binding"/>
    <property type="evidence" value="ECO:0007669"/>
    <property type="project" value="UniProtKB-KW"/>
</dbReference>
<dbReference type="InterPro" id="IPR052248">
    <property type="entry name" value="Arf-GAP_FG-repeat_protein"/>
</dbReference>
<evidence type="ECO:0000256" key="3">
    <source>
        <dbReference type="ARBA" id="ARBA00022771"/>
    </source>
</evidence>
<accession>A0A0N4ZLV7</accession>
<dbReference type="PANTHER" id="PTHR46134:SF3">
    <property type="entry name" value="ARFGAP WITH FG REPEATS 1"/>
    <property type="match status" value="1"/>
</dbReference>
<dbReference type="CDD" id="cd08838">
    <property type="entry name" value="ArfGap_AGFG"/>
    <property type="match status" value="1"/>
</dbReference>
<evidence type="ECO:0000313" key="8">
    <source>
        <dbReference type="WBParaSite" id="PTRK_0000949500.1"/>
    </source>
</evidence>
<evidence type="ECO:0000313" key="7">
    <source>
        <dbReference type="Proteomes" id="UP000038045"/>
    </source>
</evidence>
<evidence type="ECO:0000256" key="5">
    <source>
        <dbReference type="PROSITE-ProRule" id="PRU00288"/>
    </source>
</evidence>
<keyword evidence="2" id="KW-0677">Repeat</keyword>
<dbReference type="PROSITE" id="PS50115">
    <property type="entry name" value="ARFGAP"/>
    <property type="match status" value="1"/>
</dbReference>
<dbReference type="InterPro" id="IPR001164">
    <property type="entry name" value="ArfGAP_dom"/>
</dbReference>
<evidence type="ECO:0000259" key="6">
    <source>
        <dbReference type="PROSITE" id="PS50115"/>
    </source>
</evidence>
<dbReference type="GO" id="GO:0005096">
    <property type="term" value="F:GTPase activator activity"/>
    <property type="evidence" value="ECO:0007669"/>
    <property type="project" value="InterPro"/>
</dbReference>
<evidence type="ECO:0000256" key="1">
    <source>
        <dbReference type="ARBA" id="ARBA00022723"/>
    </source>
</evidence>
<dbReference type="SMART" id="SM00105">
    <property type="entry name" value="ArfGap"/>
    <property type="match status" value="1"/>
</dbReference>
<dbReference type="PRINTS" id="PR00405">
    <property type="entry name" value="REVINTRACTNG"/>
</dbReference>
<proteinExistence type="predicted"/>
<evidence type="ECO:0000256" key="4">
    <source>
        <dbReference type="ARBA" id="ARBA00022833"/>
    </source>
</evidence>
<evidence type="ECO:0000256" key="2">
    <source>
        <dbReference type="ARBA" id="ARBA00022737"/>
    </source>
</evidence>
<dbReference type="AlphaFoldDB" id="A0A0N4ZLV7"/>
<name>A0A0N4ZLV7_PARTI</name>
<dbReference type="GO" id="GO:0005737">
    <property type="term" value="C:cytoplasm"/>
    <property type="evidence" value="ECO:0007669"/>
    <property type="project" value="TreeGrafter"/>
</dbReference>
<dbReference type="PANTHER" id="PTHR46134">
    <property type="entry name" value="DRONGO, ISOFORM F"/>
    <property type="match status" value="1"/>
</dbReference>
<keyword evidence="7" id="KW-1185">Reference proteome</keyword>
<dbReference type="GO" id="GO:0016020">
    <property type="term" value="C:membrane"/>
    <property type="evidence" value="ECO:0007669"/>
    <property type="project" value="TreeGrafter"/>
</dbReference>
<dbReference type="InterPro" id="IPR038508">
    <property type="entry name" value="ArfGAP_dom_sf"/>
</dbReference>
<dbReference type="InterPro" id="IPR037278">
    <property type="entry name" value="ARFGAP/RecO"/>
</dbReference>
<protein>
    <submittedName>
        <fullName evidence="8">Arf-GAP domain-containing protein</fullName>
    </submittedName>
</protein>
<dbReference type="SUPFAM" id="SSF57863">
    <property type="entry name" value="ArfGap/RecO-like zinc finger"/>
    <property type="match status" value="1"/>
</dbReference>
<dbReference type="Pfam" id="PF01412">
    <property type="entry name" value="ArfGap"/>
    <property type="match status" value="1"/>
</dbReference>
<dbReference type="Gene3D" id="1.10.220.150">
    <property type="entry name" value="Arf GTPase activating protein"/>
    <property type="match status" value="1"/>
</dbReference>
<organism evidence="7 8">
    <name type="scientific">Parastrongyloides trichosuri</name>
    <name type="common">Possum-specific nematode worm</name>
    <dbReference type="NCBI Taxonomy" id="131310"/>
    <lineage>
        <taxon>Eukaryota</taxon>
        <taxon>Metazoa</taxon>
        <taxon>Ecdysozoa</taxon>
        <taxon>Nematoda</taxon>
        <taxon>Chromadorea</taxon>
        <taxon>Rhabditida</taxon>
        <taxon>Tylenchina</taxon>
        <taxon>Panagrolaimomorpha</taxon>
        <taxon>Strongyloidoidea</taxon>
        <taxon>Strongyloididae</taxon>
        <taxon>Parastrongyloides</taxon>
    </lineage>
</organism>
<sequence>MNNKSCCKDYLKLKKYYKERKKVEEDELSNEIRELSNIEANKFCAECGQRGPTYVNVTQGSFCCMHCSGLLRGLTPPHRVKSISMSTFTISEVDLLRKRGNQWNKEIYLALFKGTKPFKQPIDSQNLKDHMILKYEKRMWYSAPKCSTVIIGAKELFAIPKSGSCFARFNNFHQNYVREVVPKYIKYNENGLHNTNNILHKNDTNRQEYNDKKTKESIFDKFDDIFGPLEPIKKEKSLTQSTSLFNFPEVSTKKYDWPCSFEELDVTPTKQSFDPFSTLFLQRTNYSSSNNSTTIPSYQSFSEFDKYFQQTLPNDSDTQKNVINLQDPSSLQKDNYYQTKTTTNNLLVNDTCTSKVNGEQSKALMSNPFLSPLTKLDESSNKHIYSNPFENLSNCSTLTNNPFISQSQPSSLEKELTKTSTFESFFTTTNHHHSEMVLNEREKHICDLLL</sequence>
<keyword evidence="1" id="KW-0479">Metal-binding</keyword>
<feature type="domain" description="Arf-GAP" evidence="6">
    <location>
        <begin position="29"/>
        <end position="148"/>
    </location>
</feature>